<feature type="compositionally biased region" description="Pro residues" evidence="1">
    <location>
        <begin position="296"/>
        <end position="318"/>
    </location>
</feature>
<feature type="region of interest" description="Disordered" evidence="1">
    <location>
        <begin position="287"/>
        <end position="321"/>
    </location>
</feature>
<protein>
    <submittedName>
        <fullName evidence="3">Uncharacterized protein</fullName>
    </submittedName>
</protein>
<evidence type="ECO:0000313" key="4">
    <source>
        <dbReference type="Proteomes" id="UP000633509"/>
    </source>
</evidence>
<dbReference type="Gene3D" id="1.10.8.50">
    <property type="match status" value="1"/>
</dbReference>
<comment type="caution">
    <text evidence="3">The sequence shown here is derived from an EMBL/GenBank/DDBJ whole genome shotgun (WGS) entry which is preliminary data.</text>
</comment>
<dbReference type="Proteomes" id="UP000633509">
    <property type="component" value="Unassembled WGS sequence"/>
</dbReference>
<feature type="transmembrane region" description="Helical" evidence="2">
    <location>
        <begin position="159"/>
        <end position="185"/>
    </location>
</feature>
<feature type="transmembrane region" description="Helical" evidence="2">
    <location>
        <begin position="135"/>
        <end position="153"/>
    </location>
</feature>
<evidence type="ECO:0000256" key="2">
    <source>
        <dbReference type="SAM" id="Phobius"/>
    </source>
</evidence>
<feature type="transmembrane region" description="Helical" evidence="2">
    <location>
        <begin position="219"/>
        <end position="241"/>
    </location>
</feature>
<accession>A0ABR9MLR5</accession>
<feature type="transmembrane region" description="Helical" evidence="2">
    <location>
        <begin position="53"/>
        <end position="73"/>
    </location>
</feature>
<keyword evidence="2" id="KW-0472">Membrane</keyword>
<dbReference type="EMBL" id="JADBEK010000001">
    <property type="protein sequence ID" value="MBE1593565.1"/>
    <property type="molecule type" value="Genomic_DNA"/>
</dbReference>
<sequence>MFLPLGGPNLQSPAYDAAMGAAMPVWTVWAAVGLVALSTLAGAHLAQRKADRISVWLAVASALMLITALTDVMPDAWREAVATHVPVWLVVLAGLFGYVVITHFTRHGHAHQHDVGRRARHAPGMHRRVEQAVSAAVYGGVGTAVALSLHRMIEGATLVLAASIIVVAALMIHSAGEGVALTAMLDLARKPLAPWLALACLSPAAGVVLASVAPLPPQSVPILLGVLTGVLLRTAMVGLQMTRASGRLPRRQVVVVATGVLAVGGLLVVAQTTLVDELPAPAVPVAAARQVGRPSTPKPRPPTPQSRPPSPRPKPSTVPEPMTAGELRAAVAAGRLGLEALLSRTDLATIGADVETVLRALPGRSANEITRVLRRGRIVSGASIGDLTLRQRQYLLLAFGAVPSAPLG</sequence>
<gene>
    <name evidence="3" type="ORF">H4W80_011823</name>
</gene>
<dbReference type="RefSeq" id="WP_192792896.1">
    <property type="nucleotide sequence ID" value="NZ_JADBEK010000001.1"/>
</dbReference>
<proteinExistence type="predicted"/>
<evidence type="ECO:0000256" key="1">
    <source>
        <dbReference type="SAM" id="MobiDB-lite"/>
    </source>
</evidence>
<feature type="transmembrane region" description="Helical" evidence="2">
    <location>
        <begin position="20"/>
        <end position="41"/>
    </location>
</feature>
<keyword evidence="2" id="KW-0812">Transmembrane</keyword>
<organism evidence="3 4">
    <name type="scientific">Nonomuraea angiospora</name>
    <dbReference type="NCBI Taxonomy" id="46172"/>
    <lineage>
        <taxon>Bacteria</taxon>
        <taxon>Bacillati</taxon>
        <taxon>Actinomycetota</taxon>
        <taxon>Actinomycetes</taxon>
        <taxon>Streptosporangiales</taxon>
        <taxon>Streptosporangiaceae</taxon>
        <taxon>Nonomuraea</taxon>
    </lineage>
</organism>
<reference evidence="3 4" key="1">
    <citation type="submission" date="2020-10" db="EMBL/GenBank/DDBJ databases">
        <title>Sequencing the genomes of 1000 actinobacteria strains.</title>
        <authorList>
            <person name="Klenk H.-P."/>
        </authorList>
    </citation>
    <scope>NUCLEOTIDE SEQUENCE [LARGE SCALE GENOMIC DNA]</scope>
    <source>
        <strain evidence="3 4">DSM 43173</strain>
    </source>
</reference>
<keyword evidence="4" id="KW-1185">Reference proteome</keyword>
<evidence type="ECO:0000313" key="3">
    <source>
        <dbReference type="EMBL" id="MBE1593565.1"/>
    </source>
</evidence>
<feature type="transmembrane region" description="Helical" evidence="2">
    <location>
        <begin position="253"/>
        <end position="274"/>
    </location>
</feature>
<name>A0ABR9MLR5_9ACTN</name>
<keyword evidence="2" id="KW-1133">Transmembrane helix</keyword>
<feature type="transmembrane region" description="Helical" evidence="2">
    <location>
        <begin position="85"/>
        <end position="104"/>
    </location>
</feature>
<feature type="transmembrane region" description="Helical" evidence="2">
    <location>
        <begin position="192"/>
        <end position="213"/>
    </location>
</feature>